<protein>
    <submittedName>
        <fullName evidence="1">Uncharacterized protein</fullName>
    </submittedName>
</protein>
<sequence length="197" mass="21828">MFYLRNRTFMLCSVSVPPSPLLRQSPTSFAAPLISTPVSPPSIRSAKMDAAASMIEKAIVANPTYAEAFNNLGLFLSLSLASNIIVVVLVQSYGVLYRDAGSISLAIEAYEQCLKKDPDSRNAGQCISSHVFLQKEIVDRSCGNNSLHIETRSIEDNLVFCSFVHIHSQFSTKTFPGWDRAQTMRVIAYKRSVKYEP</sequence>
<evidence type="ECO:0000313" key="1">
    <source>
        <dbReference type="EMBL" id="KAI3715116.1"/>
    </source>
</evidence>
<reference evidence="2" key="1">
    <citation type="journal article" date="2022" name="Mol. Ecol. Resour.">
        <title>The genomes of chicory, endive, great burdock and yacon provide insights into Asteraceae palaeo-polyploidization history and plant inulin production.</title>
        <authorList>
            <person name="Fan W."/>
            <person name="Wang S."/>
            <person name="Wang H."/>
            <person name="Wang A."/>
            <person name="Jiang F."/>
            <person name="Liu H."/>
            <person name="Zhao H."/>
            <person name="Xu D."/>
            <person name="Zhang Y."/>
        </authorList>
    </citation>
    <scope>NUCLEOTIDE SEQUENCE [LARGE SCALE GENOMIC DNA]</scope>
    <source>
        <strain evidence="2">cv. Niubang</strain>
    </source>
</reference>
<organism evidence="1 2">
    <name type="scientific">Arctium lappa</name>
    <name type="common">Greater burdock</name>
    <name type="synonym">Lappa major</name>
    <dbReference type="NCBI Taxonomy" id="4217"/>
    <lineage>
        <taxon>Eukaryota</taxon>
        <taxon>Viridiplantae</taxon>
        <taxon>Streptophyta</taxon>
        <taxon>Embryophyta</taxon>
        <taxon>Tracheophyta</taxon>
        <taxon>Spermatophyta</taxon>
        <taxon>Magnoliopsida</taxon>
        <taxon>eudicotyledons</taxon>
        <taxon>Gunneridae</taxon>
        <taxon>Pentapetalae</taxon>
        <taxon>asterids</taxon>
        <taxon>campanulids</taxon>
        <taxon>Asterales</taxon>
        <taxon>Asteraceae</taxon>
        <taxon>Carduoideae</taxon>
        <taxon>Cardueae</taxon>
        <taxon>Arctiinae</taxon>
        <taxon>Arctium</taxon>
    </lineage>
</organism>
<dbReference type="EMBL" id="CM042053">
    <property type="protein sequence ID" value="KAI3715116.1"/>
    <property type="molecule type" value="Genomic_DNA"/>
</dbReference>
<dbReference type="Proteomes" id="UP001055879">
    <property type="component" value="Linkage Group LG07"/>
</dbReference>
<evidence type="ECO:0000313" key="2">
    <source>
        <dbReference type="Proteomes" id="UP001055879"/>
    </source>
</evidence>
<name>A0ACB9AYU9_ARCLA</name>
<keyword evidence="2" id="KW-1185">Reference proteome</keyword>
<accession>A0ACB9AYU9</accession>
<proteinExistence type="predicted"/>
<reference evidence="1 2" key="2">
    <citation type="journal article" date="2022" name="Mol. Ecol. Resour.">
        <title>The genomes of chicory, endive, great burdock and yacon provide insights into Asteraceae paleo-polyploidization history and plant inulin production.</title>
        <authorList>
            <person name="Fan W."/>
            <person name="Wang S."/>
            <person name="Wang H."/>
            <person name="Wang A."/>
            <person name="Jiang F."/>
            <person name="Liu H."/>
            <person name="Zhao H."/>
            <person name="Xu D."/>
            <person name="Zhang Y."/>
        </authorList>
    </citation>
    <scope>NUCLEOTIDE SEQUENCE [LARGE SCALE GENOMIC DNA]</scope>
    <source>
        <strain evidence="2">cv. Niubang</strain>
    </source>
</reference>
<comment type="caution">
    <text evidence="1">The sequence shown here is derived from an EMBL/GenBank/DDBJ whole genome shotgun (WGS) entry which is preliminary data.</text>
</comment>
<gene>
    <name evidence="1" type="ORF">L6452_22084</name>
</gene>